<protein>
    <submittedName>
        <fullName evidence="8">Putative oxidoreductase</fullName>
    </submittedName>
</protein>
<dbReference type="EMBL" id="FQYY01000008">
    <property type="protein sequence ID" value="SHJ10971.1"/>
    <property type="molecule type" value="Genomic_DNA"/>
</dbReference>
<evidence type="ECO:0000313" key="8">
    <source>
        <dbReference type="EMBL" id="SHJ10971.1"/>
    </source>
</evidence>
<sequence>MSYKTNLNLRATDISLLLFRIGISVLMLNHGYSKMLKLFSGNDIVFADPMGIGATPSLALAVFAEVVCSILLIIGLGTKLAAIPLAITMAVAVFIVHAPDGMSHQELPLLYLFSYGLLIFTGGGKYSLDHYFLKK</sequence>
<proteinExistence type="inferred from homology"/>
<evidence type="ECO:0000256" key="5">
    <source>
        <dbReference type="ARBA" id="ARBA00022989"/>
    </source>
</evidence>
<evidence type="ECO:0000256" key="6">
    <source>
        <dbReference type="ARBA" id="ARBA00023136"/>
    </source>
</evidence>
<keyword evidence="6 7" id="KW-0472">Membrane</keyword>
<dbReference type="PANTHER" id="PTHR33452:SF1">
    <property type="entry name" value="INNER MEMBRANE PROTEIN YPHA-RELATED"/>
    <property type="match status" value="1"/>
</dbReference>
<dbReference type="GO" id="GO:0005886">
    <property type="term" value="C:plasma membrane"/>
    <property type="evidence" value="ECO:0007669"/>
    <property type="project" value="UniProtKB-SubCell"/>
</dbReference>
<dbReference type="STRING" id="579105.SAMN04488096_108106"/>
<organism evidence="8 9">
    <name type="scientific">Mesonia phycicola</name>
    <dbReference type="NCBI Taxonomy" id="579105"/>
    <lineage>
        <taxon>Bacteria</taxon>
        <taxon>Pseudomonadati</taxon>
        <taxon>Bacteroidota</taxon>
        <taxon>Flavobacteriia</taxon>
        <taxon>Flavobacteriales</taxon>
        <taxon>Flavobacteriaceae</taxon>
        <taxon>Mesonia</taxon>
    </lineage>
</organism>
<keyword evidence="4 7" id="KW-0812">Transmembrane</keyword>
<evidence type="ECO:0000256" key="2">
    <source>
        <dbReference type="ARBA" id="ARBA00006679"/>
    </source>
</evidence>
<feature type="transmembrane region" description="Helical" evidence="7">
    <location>
        <begin position="12"/>
        <end position="32"/>
    </location>
</feature>
<comment type="subcellular location">
    <subcellularLocation>
        <location evidence="1">Cell membrane</location>
        <topology evidence="1">Multi-pass membrane protein</topology>
    </subcellularLocation>
</comment>
<gene>
    <name evidence="8" type="ORF">SAMN04488096_108106</name>
</gene>
<dbReference type="AlphaFoldDB" id="A0A1M6GM18"/>
<feature type="transmembrane region" description="Helical" evidence="7">
    <location>
        <begin position="80"/>
        <end position="97"/>
    </location>
</feature>
<comment type="similarity">
    <text evidence="2">Belongs to the DoxX family.</text>
</comment>
<name>A0A1M6GM18_9FLAO</name>
<evidence type="ECO:0000256" key="3">
    <source>
        <dbReference type="ARBA" id="ARBA00022475"/>
    </source>
</evidence>
<dbReference type="InterPro" id="IPR051907">
    <property type="entry name" value="DoxX-like_oxidoreductase"/>
</dbReference>
<dbReference type="Pfam" id="PF07681">
    <property type="entry name" value="DoxX"/>
    <property type="match status" value="1"/>
</dbReference>
<accession>A0A1M6GM18</accession>
<reference evidence="8 9" key="1">
    <citation type="submission" date="2016-11" db="EMBL/GenBank/DDBJ databases">
        <authorList>
            <person name="Jaros S."/>
            <person name="Januszkiewicz K."/>
            <person name="Wedrychowicz H."/>
        </authorList>
    </citation>
    <scope>NUCLEOTIDE SEQUENCE [LARGE SCALE GENOMIC DNA]</scope>
    <source>
        <strain evidence="8 9">DSM 21425</strain>
    </source>
</reference>
<dbReference type="PANTHER" id="PTHR33452">
    <property type="entry name" value="OXIDOREDUCTASE CATD-RELATED"/>
    <property type="match status" value="1"/>
</dbReference>
<evidence type="ECO:0000313" key="9">
    <source>
        <dbReference type="Proteomes" id="UP000184225"/>
    </source>
</evidence>
<keyword evidence="9" id="KW-1185">Reference proteome</keyword>
<feature type="transmembrane region" description="Helical" evidence="7">
    <location>
        <begin position="52"/>
        <end position="73"/>
    </location>
</feature>
<feature type="transmembrane region" description="Helical" evidence="7">
    <location>
        <begin position="109"/>
        <end position="128"/>
    </location>
</feature>
<dbReference type="InterPro" id="IPR032808">
    <property type="entry name" value="DoxX"/>
</dbReference>
<evidence type="ECO:0000256" key="7">
    <source>
        <dbReference type="SAM" id="Phobius"/>
    </source>
</evidence>
<dbReference type="Proteomes" id="UP000184225">
    <property type="component" value="Unassembled WGS sequence"/>
</dbReference>
<keyword evidence="5 7" id="KW-1133">Transmembrane helix</keyword>
<keyword evidence="3" id="KW-1003">Cell membrane</keyword>
<dbReference type="RefSeq" id="WP_073152606.1">
    <property type="nucleotide sequence ID" value="NZ_FQYY01000008.1"/>
</dbReference>
<evidence type="ECO:0000256" key="4">
    <source>
        <dbReference type="ARBA" id="ARBA00022692"/>
    </source>
</evidence>
<evidence type="ECO:0000256" key="1">
    <source>
        <dbReference type="ARBA" id="ARBA00004651"/>
    </source>
</evidence>